<dbReference type="RefSeq" id="WP_118200667.1">
    <property type="nucleotide sequence ID" value="NZ_JAPDUU010000001.1"/>
</dbReference>
<dbReference type="EMBL" id="QSFW01000026">
    <property type="protein sequence ID" value="RHA84157.1"/>
    <property type="molecule type" value="Genomic_DNA"/>
</dbReference>
<dbReference type="Proteomes" id="UP000286501">
    <property type="component" value="Unassembled WGS sequence"/>
</dbReference>
<evidence type="ECO:0000313" key="3">
    <source>
        <dbReference type="Proteomes" id="UP000284990"/>
    </source>
</evidence>
<organism evidence="2 4">
    <name type="scientific">Segatella copri</name>
    <dbReference type="NCBI Taxonomy" id="165179"/>
    <lineage>
        <taxon>Bacteria</taxon>
        <taxon>Pseudomonadati</taxon>
        <taxon>Bacteroidota</taxon>
        <taxon>Bacteroidia</taxon>
        <taxon>Bacteroidales</taxon>
        <taxon>Prevotellaceae</taxon>
        <taxon>Segatella</taxon>
    </lineage>
</organism>
<evidence type="ECO:0000313" key="2">
    <source>
        <dbReference type="EMBL" id="RHG66580.1"/>
    </source>
</evidence>
<accession>A0A3R6ISC4</accession>
<evidence type="ECO:0000313" key="4">
    <source>
        <dbReference type="Proteomes" id="UP000286501"/>
    </source>
</evidence>
<dbReference type="Proteomes" id="UP000284990">
    <property type="component" value="Unassembled WGS sequence"/>
</dbReference>
<evidence type="ECO:0000313" key="1">
    <source>
        <dbReference type="EMBL" id="RHA84157.1"/>
    </source>
</evidence>
<gene>
    <name evidence="2" type="ORF">DW250_06175</name>
    <name evidence="1" type="ORF">DW916_11605</name>
</gene>
<dbReference type="EMBL" id="QRIN01000019">
    <property type="protein sequence ID" value="RHG66580.1"/>
    <property type="molecule type" value="Genomic_DNA"/>
</dbReference>
<sequence length="107" mass="12365">MDYKGGGLSNVYTFGVSSHHRAALSFTRGGFLRKKSASARFRNESTHNTERKQPLIMWELQRKCIFIEKKLQKDLVESEKSSTFALAFKNDAWLIRLRIRLEGWVSG</sequence>
<proteinExistence type="predicted"/>
<name>A0A3R6ISC4_9BACT</name>
<comment type="caution">
    <text evidence="2">The sequence shown here is derived from an EMBL/GenBank/DDBJ whole genome shotgun (WGS) entry which is preliminary data.</text>
</comment>
<reference evidence="3 4" key="1">
    <citation type="submission" date="2018-08" db="EMBL/GenBank/DDBJ databases">
        <title>A genome reference for cultivated species of the human gut microbiota.</title>
        <authorList>
            <person name="Zou Y."/>
            <person name="Xue W."/>
            <person name="Luo G."/>
        </authorList>
    </citation>
    <scope>NUCLEOTIDE SEQUENCE [LARGE SCALE GENOMIC DNA]</scope>
    <source>
        <strain evidence="2 4">AM22-1</strain>
        <strain evidence="1 3">AM42-23AC</strain>
    </source>
</reference>
<protein>
    <submittedName>
        <fullName evidence="2">Uncharacterized protein</fullName>
    </submittedName>
</protein>
<dbReference type="AlphaFoldDB" id="A0A3R6ISC4"/>